<sequence length="307" mass="34044">MSRYRYGATFAALRHSFGLTQGDITGPGVSLMSIQRFEMHEDALTATKMFQALDEMPATIHEYEQLNTKSEMPGLAPLASYIADQQLKPDGGEMVNLLAMRCRIAYAATGNPQMRLIAVILADSKVDSQRREERLSVMSYLLARKHWMHFEFVLAQRALASILTVADVRKLLPQMAQAQPKDRRLMRRTVPSQAETLLQALVLAMSHDSFDLAHEVLAALEGLDGLGGADTDQLKIQVRAAELKIRENRSSEELAAGLEEMKELIALADFVLTDTISREIRQIRDEALDTAHNKPVADASGQAQVNG</sequence>
<accession>A0ABY7WQH7</accession>
<organism evidence="1 2">
    <name type="scientific">Lacticaseibacillus pabuli</name>
    <dbReference type="NCBI Taxonomy" id="3025672"/>
    <lineage>
        <taxon>Bacteria</taxon>
        <taxon>Bacillati</taxon>
        <taxon>Bacillota</taxon>
        <taxon>Bacilli</taxon>
        <taxon>Lactobacillales</taxon>
        <taxon>Lactobacillaceae</taxon>
        <taxon>Lacticaseibacillus</taxon>
    </lineage>
</organism>
<proteinExistence type="predicted"/>
<evidence type="ECO:0008006" key="3">
    <source>
        <dbReference type="Google" id="ProtNLM"/>
    </source>
</evidence>
<dbReference type="RefSeq" id="WP_274259768.1">
    <property type="nucleotide sequence ID" value="NZ_CP117884.1"/>
</dbReference>
<name>A0ABY7WQH7_9LACO</name>
<evidence type="ECO:0000313" key="2">
    <source>
        <dbReference type="Proteomes" id="UP001220377"/>
    </source>
</evidence>
<evidence type="ECO:0000313" key="1">
    <source>
        <dbReference type="EMBL" id="WDF82366.1"/>
    </source>
</evidence>
<gene>
    <name evidence="1" type="ORF">PQ472_10810</name>
</gene>
<dbReference type="Proteomes" id="UP001220377">
    <property type="component" value="Chromosome"/>
</dbReference>
<reference evidence="1 2" key="1">
    <citation type="submission" date="2023-02" db="EMBL/GenBank/DDBJ databases">
        <title>Genome sequence of Lacticaseibacillus sp. KACC 23028.</title>
        <authorList>
            <person name="Kim S."/>
            <person name="Heo J."/>
            <person name="Kwon S.-W."/>
        </authorList>
    </citation>
    <scope>NUCLEOTIDE SEQUENCE [LARGE SCALE GENOMIC DNA]</scope>
    <source>
        <strain evidence="1 2">KACC 23028</strain>
    </source>
</reference>
<protein>
    <recommendedName>
        <fullName evidence="3">XRE family transcriptional regulator</fullName>
    </recommendedName>
</protein>
<dbReference type="EMBL" id="CP117884">
    <property type="protein sequence ID" value="WDF82366.1"/>
    <property type="molecule type" value="Genomic_DNA"/>
</dbReference>
<keyword evidence="2" id="KW-1185">Reference proteome</keyword>